<evidence type="ECO:0008006" key="4">
    <source>
        <dbReference type="Google" id="ProtNLM"/>
    </source>
</evidence>
<evidence type="ECO:0000313" key="3">
    <source>
        <dbReference type="Proteomes" id="UP000255326"/>
    </source>
</evidence>
<proteinExistence type="predicted"/>
<dbReference type="RefSeq" id="WP_114745933.1">
    <property type="nucleotide sequence ID" value="NZ_QQAY01000007.1"/>
</dbReference>
<evidence type="ECO:0000313" key="2">
    <source>
        <dbReference type="EMBL" id="RDI41593.1"/>
    </source>
</evidence>
<accession>A0A370GI42</accession>
<protein>
    <recommendedName>
        <fullName evidence="4">Spore coat protein B</fullName>
    </recommendedName>
</protein>
<name>A0A370GI42_9BACI</name>
<sequence length="308" mass="35560">MEYNEKKLSFIDAIKELMGFKIDVFLKDGELVKGLLAHSEVDFLVLEKAEDQSHYVKFEQILAVSKNTRDYQPQDSTVEFNQGESLNDILAECQYQWITLKCGTDTFEGILSRSHDEHLVLLSKEDSILINKSHISQLYIGELKEEKQQEKEVQEKQEEKNETSKEVKQEKGEKKSSQEIIDVAPLPPLNLNQHQKSTAESAVKDTNSPIQTVEDFEPFVMESNIQRRKKKQKNLALFEESMQSSKTDENEPVNPEASETLDTPAVPEARVESSSDLQLENQYYSLMKHAEKMYLQLKEKRLQREQEG</sequence>
<comment type="caution">
    <text evidence="2">The sequence shown here is derived from an EMBL/GenBank/DDBJ whole genome shotgun (WGS) entry which is preliminary data.</text>
</comment>
<gene>
    <name evidence="2" type="ORF">DFR59_10746</name>
</gene>
<feature type="compositionally biased region" description="Polar residues" evidence="1">
    <location>
        <begin position="190"/>
        <end position="209"/>
    </location>
</feature>
<organism evidence="2 3">
    <name type="scientific">Falsibacillus pallidus</name>
    <dbReference type="NCBI Taxonomy" id="493781"/>
    <lineage>
        <taxon>Bacteria</taxon>
        <taxon>Bacillati</taxon>
        <taxon>Bacillota</taxon>
        <taxon>Bacilli</taxon>
        <taxon>Bacillales</taxon>
        <taxon>Bacillaceae</taxon>
        <taxon>Falsibacillus</taxon>
    </lineage>
</organism>
<feature type="region of interest" description="Disordered" evidence="1">
    <location>
        <begin position="150"/>
        <end position="209"/>
    </location>
</feature>
<keyword evidence="3" id="KW-1185">Reference proteome</keyword>
<evidence type="ECO:0000256" key="1">
    <source>
        <dbReference type="SAM" id="MobiDB-lite"/>
    </source>
</evidence>
<feature type="region of interest" description="Disordered" evidence="1">
    <location>
        <begin position="230"/>
        <end position="274"/>
    </location>
</feature>
<dbReference type="OrthoDB" id="2965981at2"/>
<dbReference type="EMBL" id="QQAY01000007">
    <property type="protein sequence ID" value="RDI41593.1"/>
    <property type="molecule type" value="Genomic_DNA"/>
</dbReference>
<reference evidence="2 3" key="1">
    <citation type="submission" date="2018-07" db="EMBL/GenBank/DDBJ databases">
        <title>Genomic Encyclopedia of Type Strains, Phase IV (KMG-IV): sequencing the most valuable type-strain genomes for metagenomic binning, comparative biology and taxonomic classification.</title>
        <authorList>
            <person name="Goeker M."/>
        </authorList>
    </citation>
    <scope>NUCLEOTIDE SEQUENCE [LARGE SCALE GENOMIC DNA]</scope>
    <source>
        <strain evidence="2 3">DSM 25281</strain>
    </source>
</reference>
<dbReference type="AlphaFoldDB" id="A0A370GI42"/>
<feature type="compositionally biased region" description="Basic and acidic residues" evidence="1">
    <location>
        <begin position="150"/>
        <end position="177"/>
    </location>
</feature>
<dbReference type="Proteomes" id="UP000255326">
    <property type="component" value="Unassembled WGS sequence"/>
</dbReference>